<dbReference type="RefSeq" id="WP_184700019.1">
    <property type="nucleotide sequence ID" value="NZ_BAABEG010000001.1"/>
</dbReference>
<evidence type="ECO:0000313" key="3">
    <source>
        <dbReference type="EMBL" id="MBB6355539.1"/>
    </source>
</evidence>
<accession>A0A7X0F9C9</accession>
<evidence type="ECO:0000256" key="1">
    <source>
        <dbReference type="SAM" id="SignalP"/>
    </source>
</evidence>
<keyword evidence="1" id="KW-0732">Signal</keyword>
<feature type="signal peptide" evidence="1">
    <location>
        <begin position="1"/>
        <end position="22"/>
    </location>
</feature>
<dbReference type="InterPro" id="IPR025711">
    <property type="entry name" value="PepSY"/>
</dbReference>
<feature type="chain" id="PRO_5030994860" description="PepSY domain-containing protein" evidence="1">
    <location>
        <begin position="23"/>
        <end position="89"/>
    </location>
</feature>
<feature type="domain" description="PepSY" evidence="2">
    <location>
        <begin position="9"/>
        <end position="86"/>
    </location>
</feature>
<dbReference type="Pfam" id="PF13670">
    <property type="entry name" value="PepSY_2"/>
    <property type="match status" value="1"/>
</dbReference>
<protein>
    <recommendedName>
        <fullName evidence="2">PepSY domain-containing protein</fullName>
    </recommendedName>
</protein>
<keyword evidence="4" id="KW-1185">Reference proteome</keyword>
<sequence>MAKWSITGLVVTALLGTMPAQAQTKEPAVPPQNSLKLSEIIAKIEQRDQFRYLSEVEWESEGYYDIVYYTSDKAKVEIKIDAVTGEPRL</sequence>
<dbReference type="Proteomes" id="UP000536262">
    <property type="component" value="Unassembled WGS sequence"/>
</dbReference>
<organism evidence="3 4">
    <name type="scientific">Aminobacter aganoensis</name>
    <dbReference type="NCBI Taxonomy" id="83264"/>
    <lineage>
        <taxon>Bacteria</taxon>
        <taxon>Pseudomonadati</taxon>
        <taxon>Pseudomonadota</taxon>
        <taxon>Alphaproteobacteria</taxon>
        <taxon>Hyphomicrobiales</taxon>
        <taxon>Phyllobacteriaceae</taxon>
        <taxon>Aminobacter</taxon>
    </lineage>
</organism>
<proteinExistence type="predicted"/>
<dbReference type="EMBL" id="JACHOU010000008">
    <property type="protein sequence ID" value="MBB6355539.1"/>
    <property type="molecule type" value="Genomic_DNA"/>
</dbReference>
<comment type="caution">
    <text evidence="3">The sequence shown here is derived from an EMBL/GenBank/DDBJ whole genome shotgun (WGS) entry which is preliminary data.</text>
</comment>
<dbReference type="AlphaFoldDB" id="A0A7X0F9C9"/>
<evidence type="ECO:0000259" key="2">
    <source>
        <dbReference type="Pfam" id="PF13670"/>
    </source>
</evidence>
<gene>
    <name evidence="3" type="ORF">GGR00_003343</name>
</gene>
<reference evidence="3 4" key="1">
    <citation type="submission" date="2020-08" db="EMBL/GenBank/DDBJ databases">
        <title>Genomic Encyclopedia of Type Strains, Phase IV (KMG-IV): sequencing the most valuable type-strain genomes for metagenomic binning, comparative biology and taxonomic classification.</title>
        <authorList>
            <person name="Goeker M."/>
        </authorList>
    </citation>
    <scope>NUCLEOTIDE SEQUENCE [LARGE SCALE GENOMIC DNA]</scope>
    <source>
        <strain evidence="3 4">DSM 7051</strain>
    </source>
</reference>
<evidence type="ECO:0000313" key="4">
    <source>
        <dbReference type="Proteomes" id="UP000536262"/>
    </source>
</evidence>
<name>A0A7X0F9C9_9HYPH</name>